<evidence type="ECO:0000313" key="3">
    <source>
        <dbReference type="Proteomes" id="UP001066276"/>
    </source>
</evidence>
<organism evidence="2 3">
    <name type="scientific">Pleurodeles waltl</name>
    <name type="common">Iberian ribbed newt</name>
    <dbReference type="NCBI Taxonomy" id="8319"/>
    <lineage>
        <taxon>Eukaryota</taxon>
        <taxon>Metazoa</taxon>
        <taxon>Chordata</taxon>
        <taxon>Craniata</taxon>
        <taxon>Vertebrata</taxon>
        <taxon>Euteleostomi</taxon>
        <taxon>Amphibia</taxon>
        <taxon>Batrachia</taxon>
        <taxon>Caudata</taxon>
        <taxon>Salamandroidea</taxon>
        <taxon>Salamandridae</taxon>
        <taxon>Pleurodelinae</taxon>
        <taxon>Pleurodeles</taxon>
    </lineage>
</organism>
<accession>A0AAV7PJ56</accession>
<dbReference type="Proteomes" id="UP001066276">
    <property type="component" value="Chromosome 7"/>
</dbReference>
<comment type="caution">
    <text evidence="2">The sequence shown here is derived from an EMBL/GenBank/DDBJ whole genome shotgun (WGS) entry which is preliminary data.</text>
</comment>
<evidence type="ECO:0000256" key="1">
    <source>
        <dbReference type="SAM" id="MobiDB-lite"/>
    </source>
</evidence>
<feature type="region of interest" description="Disordered" evidence="1">
    <location>
        <begin position="98"/>
        <end position="154"/>
    </location>
</feature>
<gene>
    <name evidence="2" type="ORF">NDU88_006585</name>
</gene>
<keyword evidence="3" id="KW-1185">Reference proteome</keyword>
<evidence type="ECO:0000313" key="2">
    <source>
        <dbReference type="EMBL" id="KAJ1128206.1"/>
    </source>
</evidence>
<proteinExistence type="predicted"/>
<name>A0AAV7PJ56_PLEWA</name>
<protein>
    <submittedName>
        <fullName evidence="2">Uncharacterized protein</fullName>
    </submittedName>
</protein>
<feature type="compositionally biased region" description="Low complexity" evidence="1">
    <location>
        <begin position="134"/>
        <end position="152"/>
    </location>
</feature>
<dbReference type="EMBL" id="JANPWB010000011">
    <property type="protein sequence ID" value="KAJ1128206.1"/>
    <property type="molecule type" value="Genomic_DNA"/>
</dbReference>
<dbReference type="AlphaFoldDB" id="A0AAV7PJ56"/>
<reference evidence="2" key="1">
    <citation type="journal article" date="2022" name="bioRxiv">
        <title>Sequencing and chromosome-scale assembly of the giantPleurodeles waltlgenome.</title>
        <authorList>
            <person name="Brown T."/>
            <person name="Elewa A."/>
            <person name="Iarovenko S."/>
            <person name="Subramanian E."/>
            <person name="Araus A.J."/>
            <person name="Petzold A."/>
            <person name="Susuki M."/>
            <person name="Suzuki K.-i.T."/>
            <person name="Hayashi T."/>
            <person name="Toyoda A."/>
            <person name="Oliveira C."/>
            <person name="Osipova E."/>
            <person name="Leigh N.D."/>
            <person name="Simon A."/>
            <person name="Yun M.H."/>
        </authorList>
    </citation>
    <scope>NUCLEOTIDE SEQUENCE</scope>
    <source>
        <strain evidence="2">20211129_DDA</strain>
        <tissue evidence="2">Liver</tissue>
    </source>
</reference>
<sequence length="290" mass="30584">MIQPASVCRSHVAVQTMTKKVVGVGPCCDVSAVNKGVCQGAHAGQQDLVGQLALVLSWLSEMGILSTSLVGSTLAGASKCDVIGWAWRLVSHLGARKGIHGSQVKGPGPDNTEGAQTASCPSLTPSAGDQGNPAATSSAQQVASASGASTQQWGNVPAVVTPTMRSSLTQGAEISSSHSSPLMDLDDIRSEREQLGLLVPVEVRKKIWKGAYIDIFDLLVDKSDKEEVKGCSECAHLRECGHWPQKLKVVESLSNWVKAFSIYLANLAERFGDLGTQLACYQNRIVGATM</sequence>
<feature type="compositionally biased region" description="Polar residues" evidence="1">
    <location>
        <begin position="113"/>
        <end position="129"/>
    </location>
</feature>